<evidence type="ECO:0000256" key="1">
    <source>
        <dbReference type="SAM" id="MobiDB-lite"/>
    </source>
</evidence>
<feature type="region of interest" description="Disordered" evidence="1">
    <location>
        <begin position="149"/>
        <end position="173"/>
    </location>
</feature>
<dbReference type="EMBL" id="JAZBJZ010000016">
    <property type="protein sequence ID" value="MEE3716326.1"/>
    <property type="molecule type" value="Genomic_DNA"/>
</dbReference>
<dbReference type="RefSeq" id="WP_330482753.1">
    <property type="nucleotide sequence ID" value="NZ_JAZBJZ010000016.1"/>
</dbReference>
<proteinExistence type="predicted"/>
<evidence type="ECO:0000313" key="4">
    <source>
        <dbReference type="Proteomes" id="UP001333818"/>
    </source>
</evidence>
<dbReference type="InterPro" id="IPR012337">
    <property type="entry name" value="RNaseH-like_sf"/>
</dbReference>
<accession>A0AAW9Q0F3</accession>
<organism evidence="3 4">
    <name type="scientific">Tumidithrix elongata BACA0141</name>
    <dbReference type="NCBI Taxonomy" id="2716417"/>
    <lineage>
        <taxon>Bacteria</taxon>
        <taxon>Bacillati</taxon>
        <taxon>Cyanobacteriota</taxon>
        <taxon>Cyanophyceae</taxon>
        <taxon>Pseudanabaenales</taxon>
        <taxon>Pseudanabaenaceae</taxon>
        <taxon>Tumidithrix</taxon>
        <taxon>Tumidithrix elongata</taxon>
    </lineage>
</organism>
<name>A0AAW9Q0F3_9CYAN</name>
<evidence type="ECO:0000313" key="3">
    <source>
        <dbReference type="EMBL" id="MEE3716326.1"/>
    </source>
</evidence>
<dbReference type="AlphaFoldDB" id="A0AAW9Q0F3"/>
<dbReference type="Pfam" id="PF13546">
    <property type="entry name" value="DDE_5"/>
    <property type="match status" value="1"/>
</dbReference>
<keyword evidence="4" id="KW-1185">Reference proteome</keyword>
<comment type="caution">
    <text evidence="3">The sequence shown here is derived from an EMBL/GenBank/DDBJ whole genome shotgun (WGS) entry which is preliminary data.</text>
</comment>
<dbReference type="Proteomes" id="UP001333818">
    <property type="component" value="Unassembled WGS sequence"/>
</dbReference>
<gene>
    <name evidence="3" type="ORF">V2H45_06170</name>
</gene>
<dbReference type="SUPFAM" id="SSF53098">
    <property type="entry name" value="Ribonuclease H-like"/>
    <property type="match status" value="1"/>
</dbReference>
<evidence type="ECO:0000259" key="2">
    <source>
        <dbReference type="Pfam" id="PF13546"/>
    </source>
</evidence>
<feature type="domain" description="Transposase IS701-like DDE" evidence="2">
    <location>
        <begin position="10"/>
        <end position="246"/>
    </location>
</feature>
<protein>
    <submittedName>
        <fullName evidence="3">Transposase</fullName>
    </submittedName>
</protein>
<dbReference type="InterPro" id="IPR038721">
    <property type="entry name" value="IS701-like_DDE_dom"/>
</dbReference>
<reference evidence="3" key="1">
    <citation type="submission" date="2024-01" db="EMBL/GenBank/DDBJ databases">
        <title>Bank of Algae and Cyanobacteria of the Azores (BACA) strain genomes.</title>
        <authorList>
            <person name="Luz R."/>
            <person name="Cordeiro R."/>
            <person name="Fonseca A."/>
            <person name="Goncalves V."/>
        </authorList>
    </citation>
    <scope>NUCLEOTIDE SEQUENCE</scope>
    <source>
        <strain evidence="3">BACA0141</strain>
    </source>
</reference>
<sequence length="438" mass="49669">MFDILPLLYCLSNYITDTTTRQMSIIITAMLAMSGRMTMLGISRWAGKGGSYRTVQRFFATQLPWARLFWEFFRHHCWRVQDTYLLVGDEVVVSKAGKETHGVGRFFSSLYDHPISGLAFFSLALVSIEERKAFPISLEKVISNPLTSEAIRPSSTPKQKRGRPQGSKNKDKTQVTLTPELLRIKGMIIALLALLRGLIPLSYLVLDGHFGNNHALQMSQQVGLFLISKLRHDSKLYLPYSGSDKKCKYGARLNPQQIGNTHLVHSSIEDGIQTDVYQVQALHQKFSQPLNIVILLKTKLNTQAKAHVILFSNHLELSYQKLIDYYSLRFQIEFNFRDAKQFWGLEDFMQTSEVGVTNAANLSLFMVSLSLRLLQDFRHTNQDLSILDLKAGFRGFKYVQEVLKLLPQKPDPILLASIFSKVANLGAIHPIPSFADTL</sequence>